<reference evidence="4 5" key="2">
    <citation type="journal article" date="2012" name="Stand. Genomic Sci.">
        <title>Complete genome sequence of the termite hindgut bacterium Spirochaeta coccoides type strain (SPN1(T)), reclassification in the genus Sphaerochaeta as Sphaerochaeta coccoides comb. nov. and emendations of the family Spirochaetaceae and the genus Sphaerochaeta.</title>
        <authorList>
            <person name="Abt B."/>
            <person name="Han C."/>
            <person name="Scheuner C."/>
            <person name="Lu M."/>
            <person name="Lapidus A."/>
            <person name="Nolan M."/>
            <person name="Lucas S."/>
            <person name="Hammon N."/>
            <person name="Deshpande S."/>
            <person name="Cheng J.F."/>
            <person name="Tapia R."/>
            <person name="Goodwin L.A."/>
            <person name="Pitluck S."/>
            <person name="Liolios K."/>
            <person name="Pagani I."/>
            <person name="Ivanova N."/>
            <person name="Mavromatis K."/>
            <person name="Mikhailova N."/>
            <person name="Huntemann M."/>
            <person name="Pati A."/>
            <person name="Chen A."/>
            <person name="Palaniappan K."/>
            <person name="Land M."/>
            <person name="Hauser L."/>
            <person name="Brambilla E.M."/>
            <person name="Rohde M."/>
            <person name="Spring S."/>
            <person name="Gronow S."/>
            <person name="Goker M."/>
            <person name="Woyke T."/>
            <person name="Bristow J."/>
            <person name="Eisen J.A."/>
            <person name="Markowitz V."/>
            <person name="Hugenholtz P."/>
            <person name="Kyrpides N.C."/>
            <person name="Klenk H.P."/>
            <person name="Detter J.C."/>
        </authorList>
    </citation>
    <scope>NUCLEOTIDE SEQUENCE [LARGE SCALE GENOMIC DNA]</scope>
    <source>
        <strain evidence="5">ATCC BAA-1237 / DSM 17374 / SPN1</strain>
    </source>
</reference>
<protein>
    <submittedName>
        <fullName evidence="4">Peptidase M23</fullName>
    </submittedName>
</protein>
<dbReference type="eggNOG" id="COG1388">
    <property type="taxonomic scope" value="Bacteria"/>
</dbReference>
<dbReference type="InterPro" id="IPR016047">
    <property type="entry name" value="M23ase_b-sheet_dom"/>
</dbReference>
<evidence type="ECO:0000313" key="5">
    <source>
        <dbReference type="Proteomes" id="UP000007939"/>
    </source>
</evidence>
<dbReference type="Gene3D" id="3.10.350.10">
    <property type="entry name" value="LysM domain"/>
    <property type="match status" value="2"/>
</dbReference>
<keyword evidence="5" id="KW-1185">Reference proteome</keyword>
<dbReference type="CDD" id="cd00118">
    <property type="entry name" value="LysM"/>
    <property type="match status" value="2"/>
</dbReference>
<reference evidence="5" key="1">
    <citation type="submission" date="2011-04" db="EMBL/GenBank/DDBJ databases">
        <title>The complete genome of Spirochaeta coccoides DSM 17374.</title>
        <authorList>
            <person name="Lucas S."/>
            <person name="Copeland A."/>
            <person name="Lapidus A."/>
            <person name="Bruce D."/>
            <person name="Goodwin L."/>
            <person name="Pitluck S."/>
            <person name="Peters L."/>
            <person name="Kyrpides N."/>
            <person name="Mavromatis K."/>
            <person name="Pagani I."/>
            <person name="Ivanova N."/>
            <person name="Ovchinnikova G."/>
            <person name="Lu M."/>
            <person name="Detter J.C."/>
            <person name="Tapia R."/>
            <person name="Han C."/>
            <person name="Land M."/>
            <person name="Hauser L."/>
            <person name="Markowitz V."/>
            <person name="Cheng J.-F."/>
            <person name="Hugenholtz P."/>
            <person name="Woyke T."/>
            <person name="Wu D."/>
            <person name="Spring S."/>
            <person name="Schroeder M."/>
            <person name="Brambilla E."/>
            <person name="Klenk H.-P."/>
            <person name="Eisen J.A."/>
        </authorList>
    </citation>
    <scope>NUCLEOTIDE SEQUENCE [LARGE SCALE GENOMIC DNA]</scope>
    <source>
        <strain evidence="5">ATCC BAA-1237 / DSM 17374 / SPN1</strain>
    </source>
</reference>
<dbReference type="Pfam" id="PF01476">
    <property type="entry name" value="LysM"/>
    <property type="match status" value="2"/>
</dbReference>
<evidence type="ECO:0000256" key="2">
    <source>
        <dbReference type="SAM" id="Phobius"/>
    </source>
</evidence>
<keyword evidence="2" id="KW-0472">Membrane</keyword>
<feature type="domain" description="LysM" evidence="3">
    <location>
        <begin position="139"/>
        <end position="183"/>
    </location>
</feature>
<dbReference type="STRING" id="760011.Spico_0640"/>
<dbReference type="HOGENOM" id="CLU_731384_0_0_12"/>
<dbReference type="SUPFAM" id="SSF51261">
    <property type="entry name" value="Duplicated hybrid motif"/>
    <property type="match status" value="1"/>
</dbReference>
<proteinExistence type="predicted"/>
<dbReference type="RefSeq" id="WP_013739264.1">
    <property type="nucleotide sequence ID" value="NC_015436.1"/>
</dbReference>
<dbReference type="GO" id="GO:0004222">
    <property type="term" value="F:metalloendopeptidase activity"/>
    <property type="evidence" value="ECO:0007669"/>
    <property type="project" value="TreeGrafter"/>
</dbReference>
<organism evidence="4 5">
    <name type="scientific">Parasphaerochaeta coccoides (strain ATCC BAA-1237 / DSM 17374 / SPN1)</name>
    <name type="common">Sphaerochaeta coccoides</name>
    <dbReference type="NCBI Taxonomy" id="760011"/>
    <lineage>
        <taxon>Bacteria</taxon>
        <taxon>Pseudomonadati</taxon>
        <taxon>Spirochaetota</taxon>
        <taxon>Spirochaetia</taxon>
        <taxon>Spirochaetales</taxon>
        <taxon>Sphaerochaetaceae</taxon>
        <taxon>Parasphaerochaeta</taxon>
    </lineage>
</organism>
<dbReference type="InterPro" id="IPR036779">
    <property type="entry name" value="LysM_dom_sf"/>
</dbReference>
<dbReference type="CDD" id="cd12797">
    <property type="entry name" value="M23_peptidase"/>
    <property type="match status" value="1"/>
</dbReference>
<feature type="compositionally biased region" description="Low complexity" evidence="1">
    <location>
        <begin position="103"/>
        <end position="114"/>
    </location>
</feature>
<sequence length="378" mass="40456">MNRDDYDDSNHYHNGRSHSGRRVNGVTIGIILTCIFACVLAVFFWIRNSPPVADAYQSSGLPSASTAPVISEETAGTSVLSPVSAVLNQTISAPTASNQVSETTTTQTPPNQNTSGGTTARALDAARPTSSGTTPVQYSSHVVAEGEDLNSIATQYGLRVQTLRSVNQITNILAVRPGITLRIPDRDGQLYTVQSGDMLSTIARRYNPELGWERLQAVNGLKDDKIYQNQQLFIPDISTTVSPITMIAATSFTSPATGTVSGFFGQMFTNPATDRQEPLDGILITGKAGSPVVASADGVVVDMGFERKGLGKFVIMTHAGEYKTTYGHLEDVEVQIETTLAKGESIGSMGTTGTDYKNPTLYFAIEQNDIALNPADFF</sequence>
<evidence type="ECO:0000313" key="4">
    <source>
        <dbReference type="EMBL" id="AEC01868.1"/>
    </source>
</evidence>
<gene>
    <name evidence="4" type="ordered locus">Spico_0640</name>
</gene>
<keyword evidence="2" id="KW-0812">Transmembrane</keyword>
<evidence type="ECO:0000259" key="3">
    <source>
        <dbReference type="PROSITE" id="PS51782"/>
    </source>
</evidence>
<dbReference type="Pfam" id="PF01551">
    <property type="entry name" value="Peptidase_M23"/>
    <property type="match status" value="1"/>
</dbReference>
<dbReference type="Gene3D" id="2.70.70.10">
    <property type="entry name" value="Glucose Permease (Domain IIA)"/>
    <property type="match status" value="1"/>
</dbReference>
<dbReference type="KEGG" id="scc:Spico_0640"/>
<dbReference type="InterPro" id="IPR018392">
    <property type="entry name" value="LysM"/>
</dbReference>
<keyword evidence="2" id="KW-1133">Transmembrane helix</keyword>
<name>F4GKV5_PARC1</name>
<feature type="domain" description="LysM" evidence="3">
    <location>
        <begin position="189"/>
        <end position="234"/>
    </location>
</feature>
<dbReference type="InterPro" id="IPR011055">
    <property type="entry name" value="Dup_hybrid_motif"/>
</dbReference>
<dbReference type="AlphaFoldDB" id="F4GKV5"/>
<dbReference type="PANTHER" id="PTHR21666">
    <property type="entry name" value="PEPTIDASE-RELATED"/>
    <property type="match status" value="1"/>
</dbReference>
<feature type="region of interest" description="Disordered" evidence="1">
    <location>
        <begin position="94"/>
        <end position="136"/>
    </location>
</feature>
<dbReference type="EMBL" id="CP002659">
    <property type="protein sequence ID" value="AEC01868.1"/>
    <property type="molecule type" value="Genomic_DNA"/>
</dbReference>
<dbReference type="InterPro" id="IPR050570">
    <property type="entry name" value="Cell_wall_metabolism_enzyme"/>
</dbReference>
<dbReference type="PANTHER" id="PTHR21666:SF270">
    <property type="entry name" value="MUREIN HYDROLASE ACTIVATOR ENVC"/>
    <property type="match status" value="1"/>
</dbReference>
<dbReference type="eggNOG" id="COG4942">
    <property type="taxonomic scope" value="Bacteria"/>
</dbReference>
<dbReference type="PROSITE" id="PS51782">
    <property type="entry name" value="LYSM"/>
    <property type="match status" value="2"/>
</dbReference>
<feature type="transmembrane region" description="Helical" evidence="2">
    <location>
        <begin position="26"/>
        <end position="46"/>
    </location>
</feature>
<dbReference type="OrthoDB" id="305469at2"/>
<dbReference type="Proteomes" id="UP000007939">
    <property type="component" value="Chromosome"/>
</dbReference>
<dbReference type="SMART" id="SM00257">
    <property type="entry name" value="LysM"/>
    <property type="match status" value="2"/>
</dbReference>
<accession>F4GKV5</accession>
<evidence type="ECO:0000256" key="1">
    <source>
        <dbReference type="SAM" id="MobiDB-lite"/>
    </source>
</evidence>